<feature type="domain" description="AMP-dependent synthetase/ligase" evidence="2">
    <location>
        <begin position="36"/>
        <end position="316"/>
    </location>
</feature>
<dbReference type="Proteomes" id="UP000659767">
    <property type="component" value="Unassembled WGS sequence"/>
</dbReference>
<organism evidence="4 5">
    <name type="scientific">Streptomyces badius</name>
    <dbReference type="NCBI Taxonomy" id="1941"/>
    <lineage>
        <taxon>Bacteria</taxon>
        <taxon>Bacillati</taxon>
        <taxon>Actinomycetota</taxon>
        <taxon>Actinomycetes</taxon>
        <taxon>Kitasatosporales</taxon>
        <taxon>Streptomycetaceae</taxon>
        <taxon>Streptomyces</taxon>
    </lineage>
</organism>
<evidence type="ECO:0000313" key="4">
    <source>
        <dbReference type="EMBL" id="GGS44386.1"/>
    </source>
</evidence>
<dbReference type="RefSeq" id="WP_234427799.1">
    <property type="nucleotide sequence ID" value="NZ_BMSZ01000004.1"/>
</dbReference>
<dbReference type="PANTHER" id="PTHR43201">
    <property type="entry name" value="ACYL-COA SYNTHETASE"/>
    <property type="match status" value="1"/>
</dbReference>
<dbReference type="PANTHER" id="PTHR43201:SF8">
    <property type="entry name" value="ACYL-COA SYNTHETASE FAMILY MEMBER 3"/>
    <property type="match status" value="1"/>
</dbReference>
<dbReference type="EMBL" id="BMSZ01000004">
    <property type="protein sequence ID" value="GGS44386.1"/>
    <property type="molecule type" value="Genomic_DNA"/>
</dbReference>
<dbReference type="GO" id="GO:0016874">
    <property type="term" value="F:ligase activity"/>
    <property type="evidence" value="ECO:0007669"/>
    <property type="project" value="UniProtKB-KW"/>
</dbReference>
<dbReference type="Pfam" id="PF13193">
    <property type="entry name" value="AMP-binding_C"/>
    <property type="match status" value="1"/>
</dbReference>
<dbReference type="Pfam" id="PF00501">
    <property type="entry name" value="AMP-binding"/>
    <property type="match status" value="1"/>
</dbReference>
<evidence type="ECO:0000256" key="1">
    <source>
        <dbReference type="ARBA" id="ARBA00006432"/>
    </source>
</evidence>
<evidence type="ECO:0000259" key="2">
    <source>
        <dbReference type="Pfam" id="PF00501"/>
    </source>
</evidence>
<reference evidence="5" key="1">
    <citation type="journal article" date="2019" name="Int. J. Syst. Evol. Microbiol.">
        <title>The Global Catalogue of Microorganisms (GCM) 10K type strain sequencing project: providing services to taxonomists for standard genome sequencing and annotation.</title>
        <authorList>
            <consortium name="The Broad Institute Genomics Platform"/>
            <consortium name="The Broad Institute Genome Sequencing Center for Infectious Disease"/>
            <person name="Wu L."/>
            <person name="Ma J."/>
        </authorList>
    </citation>
    <scope>NUCLEOTIDE SEQUENCE [LARGE SCALE GENOMIC DNA]</scope>
    <source>
        <strain evidence="5">JCM 4350</strain>
    </source>
</reference>
<dbReference type="InterPro" id="IPR025110">
    <property type="entry name" value="AMP-bd_C"/>
</dbReference>
<dbReference type="InterPro" id="IPR020845">
    <property type="entry name" value="AMP-binding_CS"/>
</dbReference>
<dbReference type="InterPro" id="IPR045851">
    <property type="entry name" value="AMP-bd_C_sf"/>
</dbReference>
<comment type="similarity">
    <text evidence="1">Belongs to the ATP-dependent AMP-binding enzyme family.</text>
</comment>
<dbReference type="PROSITE" id="PS00455">
    <property type="entry name" value="AMP_BINDING"/>
    <property type="match status" value="1"/>
</dbReference>
<evidence type="ECO:0000259" key="3">
    <source>
        <dbReference type="Pfam" id="PF13193"/>
    </source>
</evidence>
<accession>A0ABQ2T0R2</accession>
<dbReference type="InterPro" id="IPR000873">
    <property type="entry name" value="AMP-dep_synth/lig_dom"/>
</dbReference>
<evidence type="ECO:0000313" key="5">
    <source>
        <dbReference type="Proteomes" id="UP000659767"/>
    </source>
</evidence>
<gene>
    <name evidence="4" type="ORF">GCM10010253_18090</name>
</gene>
<dbReference type="Gene3D" id="3.30.300.30">
    <property type="match status" value="1"/>
</dbReference>
<keyword evidence="5" id="KW-1185">Reference proteome</keyword>
<comment type="caution">
    <text evidence="4">The sequence shown here is derived from an EMBL/GenBank/DDBJ whole genome shotgun (WGS) entry which is preliminary data.</text>
</comment>
<protein>
    <submittedName>
        <fullName evidence="4">Long-chain-fatty-acid--CoA ligase</fullName>
    </submittedName>
</protein>
<feature type="domain" description="AMP-binding enzyme C-terminal" evidence="3">
    <location>
        <begin position="375"/>
        <end position="441"/>
    </location>
</feature>
<proteinExistence type="inferred from homology"/>
<dbReference type="CDD" id="cd04433">
    <property type="entry name" value="AFD_class_I"/>
    <property type="match status" value="1"/>
</dbReference>
<dbReference type="SUPFAM" id="SSF56801">
    <property type="entry name" value="Acetyl-CoA synthetase-like"/>
    <property type="match status" value="1"/>
</dbReference>
<dbReference type="InterPro" id="IPR042099">
    <property type="entry name" value="ANL_N_sf"/>
</dbReference>
<keyword evidence="4" id="KW-0436">Ligase</keyword>
<sequence>MSQQSWPAPLSSLVRRARGPVWVQAGRPGSEVDATALRARTDRLAHTFRCHGIGPGSTVALHGTPSFTQLWSLFALWSLDAQVVLLEPRSGRAEREALLELCAPQYVITFGELYGREDLFVGECEVLVRRRRTGRPALTGHCLVQFSSGTTGRPKAVGRTARSLLTELERLRSLSRMPGEGERVAVLGPVAHSFSLVAGVLYALDAGATVAFPTAQTPGALADAARGAQVVMGGPRHFAALAHADERLTLPDLRLAVSGGDVLDAGDAGAFARRYGVLVGQGYGTTETGMVSTDLSGAAGPGAIGTPVPGVRVRLLGGVLGVHLPESPYLYEDLPPHDGWLSTQDLVTRDPATGVLHLRGRVESLTPGGVDALRIEAVLRAHQDVTDAVVLGADPPQALVACGDGLTRTDLAAWCHRFLGPSGVPPRFHLVPELPRTAGGKVLRDREWLNGRSWFSRPAARQDGRRQERRERR</sequence>
<dbReference type="Gene3D" id="3.40.50.12780">
    <property type="entry name" value="N-terminal domain of ligase-like"/>
    <property type="match status" value="1"/>
</dbReference>
<name>A0ABQ2T0R2_STRBA</name>